<accession>A0A5R9QES8</accession>
<evidence type="ECO:0000313" key="3">
    <source>
        <dbReference type="Proteomes" id="UP000306753"/>
    </source>
</evidence>
<keyword evidence="1" id="KW-0812">Transmembrane</keyword>
<name>A0A5R9QES8_9GAMM</name>
<keyword evidence="3" id="KW-1185">Reference proteome</keyword>
<feature type="transmembrane region" description="Helical" evidence="1">
    <location>
        <begin position="6"/>
        <end position="31"/>
    </location>
</feature>
<dbReference type="RefSeq" id="WP_138411588.1">
    <property type="nucleotide sequence ID" value="NZ_QLAF01000003.1"/>
</dbReference>
<feature type="transmembrane region" description="Helical" evidence="1">
    <location>
        <begin position="84"/>
        <end position="110"/>
    </location>
</feature>
<dbReference type="AlphaFoldDB" id="A0A5R9QES8"/>
<proteinExistence type="predicted"/>
<evidence type="ECO:0000313" key="2">
    <source>
        <dbReference type="EMBL" id="TLX63649.1"/>
    </source>
</evidence>
<keyword evidence="1" id="KW-0472">Membrane</keyword>
<evidence type="ECO:0000256" key="1">
    <source>
        <dbReference type="SAM" id="Phobius"/>
    </source>
</evidence>
<dbReference type="InterPro" id="IPR007418">
    <property type="entry name" value="DUF474"/>
</dbReference>
<dbReference type="Proteomes" id="UP000306753">
    <property type="component" value="Unassembled WGS sequence"/>
</dbReference>
<evidence type="ECO:0008006" key="4">
    <source>
        <dbReference type="Google" id="ProtNLM"/>
    </source>
</evidence>
<feature type="transmembrane region" description="Helical" evidence="1">
    <location>
        <begin position="122"/>
        <end position="143"/>
    </location>
</feature>
<organism evidence="2 3">
    <name type="scientific">Stutzerimonas nosocomialis</name>
    <dbReference type="NCBI Taxonomy" id="1056496"/>
    <lineage>
        <taxon>Bacteria</taxon>
        <taxon>Pseudomonadati</taxon>
        <taxon>Pseudomonadota</taxon>
        <taxon>Gammaproteobacteria</taxon>
        <taxon>Pseudomonadales</taxon>
        <taxon>Pseudomonadaceae</taxon>
        <taxon>Stutzerimonas</taxon>
    </lineage>
</organism>
<feature type="transmembrane region" description="Helical" evidence="1">
    <location>
        <begin position="52"/>
        <end position="72"/>
    </location>
</feature>
<gene>
    <name evidence="2" type="ORF">DN820_09690</name>
</gene>
<sequence>MTYSLLHLAHLLAAIFFIGALFFEVAILAHARRQVGAIAEPTIRAVNARSRVVLHAVAVVLYGAGLGLGWHYRAVLADPLGSVFGTLLALKVVLALGVFASFALVVVWLRRGVLSARRRHRLRLLILAQTLLIVVLAKAMFVVHG</sequence>
<dbReference type="EMBL" id="QLAG01000010">
    <property type="protein sequence ID" value="TLX63649.1"/>
    <property type="molecule type" value="Genomic_DNA"/>
</dbReference>
<protein>
    <recommendedName>
        <fullName evidence="4">Integral membrane protein</fullName>
    </recommendedName>
</protein>
<reference evidence="2 3" key="1">
    <citation type="journal article" date="2017" name="Eur. J. Clin. Microbiol. Infect. Dis.">
        <title>Uncommonly isolated clinical Pseudomonas: identification and phylogenetic assignation.</title>
        <authorList>
            <person name="Mulet M."/>
            <person name="Gomila M."/>
            <person name="Ramirez A."/>
            <person name="Cardew S."/>
            <person name="Moore E.R."/>
            <person name="Lalucat J."/>
            <person name="Garcia-Valdes E."/>
        </authorList>
    </citation>
    <scope>NUCLEOTIDE SEQUENCE [LARGE SCALE GENOMIC DNA]</scope>
    <source>
        <strain evidence="2 3">SD129</strain>
    </source>
</reference>
<comment type="caution">
    <text evidence="2">The sequence shown here is derived from an EMBL/GenBank/DDBJ whole genome shotgun (WGS) entry which is preliminary data.</text>
</comment>
<keyword evidence="1" id="KW-1133">Transmembrane helix</keyword>
<dbReference type="PIRSF" id="PIRSF015875">
    <property type="entry name" value="UCP015875"/>
    <property type="match status" value="1"/>
</dbReference>